<evidence type="ECO:0000256" key="3">
    <source>
        <dbReference type="ARBA" id="ARBA00022597"/>
    </source>
</evidence>
<dbReference type="PROSITE" id="PS00371">
    <property type="entry name" value="PTS_EIIA_TYPE_1_HIS"/>
    <property type="match status" value="1"/>
</dbReference>
<evidence type="ECO:0000313" key="8">
    <source>
        <dbReference type="EMBL" id="TDW16330.1"/>
    </source>
</evidence>
<dbReference type="NCBIfam" id="TIGR00830">
    <property type="entry name" value="PTBA"/>
    <property type="match status" value="1"/>
</dbReference>
<evidence type="ECO:0000256" key="2">
    <source>
        <dbReference type="ARBA" id="ARBA00022448"/>
    </source>
</evidence>
<keyword evidence="6" id="KW-0418">Kinase</keyword>
<evidence type="ECO:0000256" key="6">
    <source>
        <dbReference type="ARBA" id="ARBA00022777"/>
    </source>
</evidence>
<dbReference type="AlphaFoldDB" id="A0A4R7ZM90"/>
<feature type="domain" description="PTS EIIA type-1" evidence="7">
    <location>
        <begin position="31"/>
        <end position="135"/>
    </location>
</feature>
<dbReference type="InterPro" id="IPR050890">
    <property type="entry name" value="PTS_EIIA_component"/>
</dbReference>
<dbReference type="InterPro" id="IPR011055">
    <property type="entry name" value="Dup_hybrid_motif"/>
</dbReference>
<evidence type="ECO:0000256" key="1">
    <source>
        <dbReference type="ARBA" id="ARBA00004496"/>
    </source>
</evidence>
<keyword evidence="5" id="KW-0598">Phosphotransferase system</keyword>
<dbReference type="PANTHER" id="PTHR45008">
    <property type="entry name" value="PTS SYSTEM GLUCOSE-SPECIFIC EIIA COMPONENT"/>
    <property type="match status" value="1"/>
</dbReference>
<keyword evidence="9" id="KW-1185">Reference proteome</keyword>
<dbReference type="InterPro" id="IPR001127">
    <property type="entry name" value="PTS_EIIA_1_perm"/>
</dbReference>
<dbReference type="Pfam" id="PF00358">
    <property type="entry name" value="PTS_EIIA_1"/>
    <property type="match status" value="1"/>
</dbReference>
<reference evidence="8 9" key="1">
    <citation type="submission" date="2019-03" db="EMBL/GenBank/DDBJ databases">
        <title>Genomic Encyclopedia of Type Strains, Phase IV (KMG-IV): sequencing the most valuable type-strain genomes for metagenomic binning, comparative biology and taxonomic classification.</title>
        <authorList>
            <person name="Goeker M."/>
        </authorList>
    </citation>
    <scope>NUCLEOTIDE SEQUENCE [LARGE SCALE GENOMIC DNA]</scope>
    <source>
        <strain evidence="8 9">DSM 28867</strain>
    </source>
</reference>
<evidence type="ECO:0000313" key="9">
    <source>
        <dbReference type="Proteomes" id="UP000294743"/>
    </source>
</evidence>
<evidence type="ECO:0000256" key="4">
    <source>
        <dbReference type="ARBA" id="ARBA00022679"/>
    </source>
</evidence>
<name>A0A4R7ZM90_9FIRM</name>
<dbReference type="GO" id="GO:0009401">
    <property type="term" value="P:phosphoenolpyruvate-dependent sugar phosphotransferase system"/>
    <property type="evidence" value="ECO:0007669"/>
    <property type="project" value="UniProtKB-KW"/>
</dbReference>
<dbReference type="OrthoDB" id="92465at2"/>
<protein>
    <submittedName>
        <fullName evidence="8">PTS system IIA component (Glc family)</fullName>
    </submittedName>
</protein>
<evidence type="ECO:0000256" key="5">
    <source>
        <dbReference type="ARBA" id="ARBA00022683"/>
    </source>
</evidence>
<keyword evidence="3" id="KW-0762">Sugar transport</keyword>
<dbReference type="EMBL" id="SODD01000025">
    <property type="protein sequence ID" value="TDW16330.1"/>
    <property type="molecule type" value="Genomic_DNA"/>
</dbReference>
<dbReference type="SUPFAM" id="SSF51261">
    <property type="entry name" value="Duplicated hybrid motif"/>
    <property type="match status" value="1"/>
</dbReference>
<dbReference type="PROSITE" id="PS51093">
    <property type="entry name" value="PTS_EIIA_TYPE_1"/>
    <property type="match status" value="1"/>
</dbReference>
<comment type="subcellular location">
    <subcellularLocation>
        <location evidence="1">Cytoplasm</location>
    </subcellularLocation>
</comment>
<dbReference type="RefSeq" id="WP_134170016.1">
    <property type="nucleotide sequence ID" value="NZ_SODD01000025.1"/>
</dbReference>
<keyword evidence="4" id="KW-0808">Transferase</keyword>
<dbReference type="GO" id="GO:0016301">
    <property type="term" value="F:kinase activity"/>
    <property type="evidence" value="ECO:0007669"/>
    <property type="project" value="UniProtKB-KW"/>
</dbReference>
<keyword evidence="2" id="KW-0813">Transport</keyword>
<proteinExistence type="predicted"/>
<organism evidence="8 9">
    <name type="scientific">Breznakia blatticola</name>
    <dbReference type="NCBI Taxonomy" id="1754012"/>
    <lineage>
        <taxon>Bacteria</taxon>
        <taxon>Bacillati</taxon>
        <taxon>Bacillota</taxon>
        <taxon>Erysipelotrichia</taxon>
        <taxon>Erysipelotrichales</taxon>
        <taxon>Erysipelotrichaceae</taxon>
        <taxon>Breznakia</taxon>
    </lineage>
</organism>
<sequence>MFFKRKPKFEAKKGIVTVAKGTLMPITEVEDQVFASKAMGDGFAVRPSEGTVCSPVSGTIGSIFPTKHAITLVADDGKEVMVHMGIDTVNLKGEGFTIKVKDGQKVVAGEPIAEMDLQTIGPKVPATDIMVIFLNLDGQAVTANAGACELAEEGRVTIA</sequence>
<evidence type="ECO:0000259" key="7">
    <source>
        <dbReference type="PROSITE" id="PS51093"/>
    </source>
</evidence>
<dbReference type="PANTHER" id="PTHR45008:SF1">
    <property type="entry name" value="PTS SYSTEM GLUCOSE-SPECIFIC EIIA COMPONENT"/>
    <property type="match status" value="1"/>
</dbReference>
<dbReference type="Gene3D" id="2.70.70.10">
    <property type="entry name" value="Glucose Permease (Domain IIA)"/>
    <property type="match status" value="1"/>
</dbReference>
<dbReference type="GO" id="GO:0005737">
    <property type="term" value="C:cytoplasm"/>
    <property type="evidence" value="ECO:0007669"/>
    <property type="project" value="UniProtKB-SubCell"/>
</dbReference>
<dbReference type="Proteomes" id="UP000294743">
    <property type="component" value="Unassembled WGS sequence"/>
</dbReference>
<accession>A0A4R7ZM90</accession>
<comment type="caution">
    <text evidence="8">The sequence shown here is derived from an EMBL/GenBank/DDBJ whole genome shotgun (WGS) entry which is preliminary data.</text>
</comment>
<gene>
    <name evidence="8" type="ORF">EDD63_12527</name>
</gene>
<dbReference type="FunFam" id="2.70.70.10:FF:000001">
    <property type="entry name" value="PTS system glucose-specific IIA component"/>
    <property type="match status" value="1"/>
</dbReference>